<protein>
    <submittedName>
        <fullName evidence="1">Uncharacterized protein</fullName>
    </submittedName>
</protein>
<sequence>MRHHRTTHEQVPPKALHFAGFPLVPLAACVPSLSSFPTTAATATANNSRIISALSPSSQRLSRKLEDDKVQPRVAADCALDSPAAGKLLIELQLFKLPPCI</sequence>
<dbReference type="RefSeq" id="XP_007774308.1">
    <property type="nucleotide sequence ID" value="XM_007776118.1"/>
</dbReference>
<dbReference type="EMBL" id="JH711588">
    <property type="protein sequence ID" value="EIW75606.1"/>
    <property type="molecule type" value="Genomic_DNA"/>
</dbReference>
<name>A0A5M3M9J0_CONPW</name>
<reference evidence="2" key="1">
    <citation type="journal article" date="2012" name="Science">
        <title>The Paleozoic origin of enzymatic lignin decomposition reconstructed from 31 fungal genomes.</title>
        <authorList>
            <person name="Floudas D."/>
            <person name="Binder M."/>
            <person name="Riley R."/>
            <person name="Barry K."/>
            <person name="Blanchette R.A."/>
            <person name="Henrissat B."/>
            <person name="Martinez A.T."/>
            <person name="Otillar R."/>
            <person name="Spatafora J.W."/>
            <person name="Yadav J.S."/>
            <person name="Aerts A."/>
            <person name="Benoit I."/>
            <person name="Boyd A."/>
            <person name="Carlson A."/>
            <person name="Copeland A."/>
            <person name="Coutinho P.M."/>
            <person name="de Vries R.P."/>
            <person name="Ferreira P."/>
            <person name="Findley K."/>
            <person name="Foster B."/>
            <person name="Gaskell J."/>
            <person name="Glotzer D."/>
            <person name="Gorecki P."/>
            <person name="Heitman J."/>
            <person name="Hesse C."/>
            <person name="Hori C."/>
            <person name="Igarashi K."/>
            <person name="Jurgens J.A."/>
            <person name="Kallen N."/>
            <person name="Kersten P."/>
            <person name="Kohler A."/>
            <person name="Kuees U."/>
            <person name="Kumar T.K.A."/>
            <person name="Kuo A."/>
            <person name="LaButti K."/>
            <person name="Larrondo L.F."/>
            <person name="Lindquist E."/>
            <person name="Ling A."/>
            <person name="Lombard V."/>
            <person name="Lucas S."/>
            <person name="Lundell T."/>
            <person name="Martin R."/>
            <person name="McLaughlin D.J."/>
            <person name="Morgenstern I."/>
            <person name="Morin E."/>
            <person name="Murat C."/>
            <person name="Nagy L.G."/>
            <person name="Nolan M."/>
            <person name="Ohm R.A."/>
            <person name="Patyshakuliyeva A."/>
            <person name="Rokas A."/>
            <person name="Ruiz-Duenas F.J."/>
            <person name="Sabat G."/>
            <person name="Salamov A."/>
            <person name="Samejima M."/>
            <person name="Schmutz J."/>
            <person name="Slot J.C."/>
            <person name="St John F."/>
            <person name="Stenlid J."/>
            <person name="Sun H."/>
            <person name="Sun S."/>
            <person name="Syed K."/>
            <person name="Tsang A."/>
            <person name="Wiebenga A."/>
            <person name="Young D."/>
            <person name="Pisabarro A."/>
            <person name="Eastwood D.C."/>
            <person name="Martin F."/>
            <person name="Cullen D."/>
            <person name="Grigoriev I.V."/>
            <person name="Hibbett D.S."/>
        </authorList>
    </citation>
    <scope>NUCLEOTIDE SEQUENCE [LARGE SCALE GENOMIC DNA]</scope>
    <source>
        <strain evidence="2">RWD-64-598 SS2</strain>
    </source>
</reference>
<proteinExistence type="predicted"/>
<keyword evidence="2" id="KW-1185">Reference proteome</keyword>
<dbReference type="Proteomes" id="UP000053558">
    <property type="component" value="Unassembled WGS sequence"/>
</dbReference>
<organism evidence="1 2">
    <name type="scientific">Coniophora puteana (strain RWD-64-598)</name>
    <name type="common">Brown rot fungus</name>
    <dbReference type="NCBI Taxonomy" id="741705"/>
    <lineage>
        <taxon>Eukaryota</taxon>
        <taxon>Fungi</taxon>
        <taxon>Dikarya</taxon>
        <taxon>Basidiomycota</taxon>
        <taxon>Agaricomycotina</taxon>
        <taxon>Agaricomycetes</taxon>
        <taxon>Agaricomycetidae</taxon>
        <taxon>Boletales</taxon>
        <taxon>Coniophorineae</taxon>
        <taxon>Coniophoraceae</taxon>
        <taxon>Coniophora</taxon>
    </lineage>
</organism>
<dbReference type="GeneID" id="19201437"/>
<evidence type="ECO:0000313" key="2">
    <source>
        <dbReference type="Proteomes" id="UP000053558"/>
    </source>
</evidence>
<comment type="caution">
    <text evidence="1">The sequence shown here is derived from an EMBL/GenBank/DDBJ whole genome shotgun (WGS) entry which is preliminary data.</text>
</comment>
<accession>A0A5M3M9J0</accession>
<gene>
    <name evidence="1" type="ORF">CONPUDRAFT_140030</name>
</gene>
<evidence type="ECO:0000313" key="1">
    <source>
        <dbReference type="EMBL" id="EIW75606.1"/>
    </source>
</evidence>
<dbReference type="AlphaFoldDB" id="A0A5M3M9J0"/>
<dbReference type="KEGG" id="cput:CONPUDRAFT_140030"/>